<dbReference type="Proteomes" id="UP000054717">
    <property type="component" value="Unassembled WGS sequence"/>
</dbReference>
<evidence type="ECO:0008006" key="3">
    <source>
        <dbReference type="Google" id="ProtNLM"/>
    </source>
</evidence>
<reference evidence="1" key="1">
    <citation type="submission" date="2016-01" db="EMBL/GenBank/DDBJ databases">
        <authorList>
            <person name="Peeters Charlotte."/>
        </authorList>
    </citation>
    <scope>NUCLEOTIDE SEQUENCE</scope>
    <source>
        <strain evidence="1">LMG 22936</strain>
    </source>
</reference>
<dbReference type="STRING" id="326475.AWB66_05651"/>
<sequence>MDKLTLEERIRKRAYQLWQQDGSMEGCADEYWRQAREMVEQEIIEEKSRPQPQR</sequence>
<dbReference type="InterPro" id="IPR021327">
    <property type="entry name" value="DUF2934"/>
</dbReference>
<name>A0A158K8U4_9BURK</name>
<accession>A0A158K8U4</accession>
<proteinExistence type="predicted"/>
<protein>
    <recommendedName>
        <fullName evidence="3">DUF2934 domain-containing protein</fullName>
    </recommendedName>
</protein>
<gene>
    <name evidence="1" type="ORF">AWB66_05651</name>
</gene>
<evidence type="ECO:0000313" key="2">
    <source>
        <dbReference type="Proteomes" id="UP000054717"/>
    </source>
</evidence>
<dbReference type="Pfam" id="PF11154">
    <property type="entry name" value="DUF2934"/>
    <property type="match status" value="1"/>
</dbReference>
<organism evidence="1 2">
    <name type="scientific">Caballeronia telluris</name>
    <dbReference type="NCBI Taxonomy" id="326475"/>
    <lineage>
        <taxon>Bacteria</taxon>
        <taxon>Pseudomonadati</taxon>
        <taxon>Pseudomonadota</taxon>
        <taxon>Betaproteobacteria</taxon>
        <taxon>Burkholderiales</taxon>
        <taxon>Burkholderiaceae</taxon>
        <taxon>Caballeronia</taxon>
    </lineage>
</organism>
<dbReference type="EMBL" id="FCNZ02000035">
    <property type="protein sequence ID" value="SAL77546.1"/>
    <property type="molecule type" value="Genomic_DNA"/>
</dbReference>
<dbReference type="AlphaFoldDB" id="A0A158K8U4"/>
<dbReference type="RefSeq" id="WP_087633374.1">
    <property type="nucleotide sequence ID" value="NZ_FCNZ02000035.1"/>
</dbReference>
<comment type="caution">
    <text evidence="1">The sequence shown here is derived from an EMBL/GenBank/DDBJ whole genome shotgun (WGS) entry which is preliminary data.</text>
</comment>
<keyword evidence="2" id="KW-1185">Reference proteome</keyword>
<evidence type="ECO:0000313" key="1">
    <source>
        <dbReference type="EMBL" id="SAL77546.1"/>
    </source>
</evidence>